<reference evidence="3" key="1">
    <citation type="journal article" date="2013" name="New Phytol.">
        <title>Comparative genomic and transcriptomic analyses reveal the hemibiotrophic stage shift of Colletotrichum fungi.</title>
        <authorList>
            <person name="Gan P."/>
            <person name="Ikeda K."/>
            <person name="Irieda H."/>
            <person name="Narusaka M."/>
            <person name="O'Connell R.J."/>
            <person name="Narusaka Y."/>
            <person name="Takano Y."/>
            <person name="Kubo Y."/>
            <person name="Shirasu K."/>
        </authorList>
    </citation>
    <scope>NUCLEOTIDE SEQUENCE [LARGE SCALE GENOMIC DNA]</scope>
    <source>
        <strain evidence="3">104-T / ATCC 96160 / CBS 514.97 / LARS 414 / MAFF 240422</strain>
    </source>
</reference>
<evidence type="ECO:0000313" key="2">
    <source>
        <dbReference type="EMBL" id="TDZ14328.1"/>
    </source>
</evidence>
<evidence type="ECO:0000256" key="1">
    <source>
        <dbReference type="SAM" id="MobiDB-lite"/>
    </source>
</evidence>
<feature type="region of interest" description="Disordered" evidence="1">
    <location>
        <begin position="84"/>
        <end position="103"/>
    </location>
</feature>
<accession>A0A484F8V7</accession>
<dbReference type="OrthoDB" id="5336357at2759"/>
<dbReference type="STRING" id="1213857.A0A484F8V7"/>
<dbReference type="EMBL" id="AMCV02000052">
    <property type="protein sequence ID" value="TDZ14328.1"/>
    <property type="molecule type" value="Genomic_DNA"/>
</dbReference>
<reference evidence="3" key="2">
    <citation type="journal article" date="2019" name="Mol. Plant Microbe Interact.">
        <title>Genome sequence resources for four phytopathogenic fungi from the Colletotrichum orbiculare species complex.</title>
        <authorList>
            <person name="Gan P."/>
            <person name="Tsushima A."/>
            <person name="Narusaka M."/>
            <person name="Narusaka Y."/>
            <person name="Takano Y."/>
            <person name="Kubo Y."/>
            <person name="Shirasu K."/>
        </authorList>
    </citation>
    <scope>GENOME REANNOTATION</scope>
    <source>
        <strain evidence="3">104-T / ATCC 96160 / CBS 514.97 / LARS 414 / MAFF 240422</strain>
    </source>
</reference>
<dbReference type="AlphaFoldDB" id="A0A484F8V7"/>
<dbReference type="Proteomes" id="UP000014480">
    <property type="component" value="Unassembled WGS sequence"/>
</dbReference>
<organism evidence="2 3">
    <name type="scientific">Colletotrichum orbiculare (strain 104-T / ATCC 96160 / CBS 514.97 / LARS 414 / MAFF 240422)</name>
    <name type="common">Cucumber anthracnose fungus</name>
    <name type="synonym">Colletotrichum lagenarium</name>
    <dbReference type="NCBI Taxonomy" id="1213857"/>
    <lineage>
        <taxon>Eukaryota</taxon>
        <taxon>Fungi</taxon>
        <taxon>Dikarya</taxon>
        <taxon>Ascomycota</taxon>
        <taxon>Pezizomycotina</taxon>
        <taxon>Sordariomycetes</taxon>
        <taxon>Hypocreomycetidae</taxon>
        <taxon>Glomerellales</taxon>
        <taxon>Glomerellaceae</taxon>
        <taxon>Colletotrichum</taxon>
        <taxon>Colletotrichum orbiculare species complex</taxon>
    </lineage>
</organism>
<proteinExistence type="predicted"/>
<evidence type="ECO:0000313" key="3">
    <source>
        <dbReference type="Proteomes" id="UP000014480"/>
    </source>
</evidence>
<name>A0A484F8V7_COLOR</name>
<gene>
    <name evidence="2" type="ORF">Cob_v012838</name>
</gene>
<sequence length="378" mass="41824">MVLKRKRSDSELLPVFNSPARSDSSVESFDVPISPSLAFPRAFATPAHLSSRTMKRFRDNRPSEDEIHQRTLKMLYSAQHHNETLVHDSSPSPAPAPTARSTQKSLHSFWNIKSAAPTPSRTSSPPVDQMMMDSVSCEDCGVGLGPSDDATDGVIAVVGAAGKAVSLYIKLKSLYDELSNAPDTLLGKVEELQFLDEYFHEAETQVSAGPTLDVLLRDVMVQRAIGRARAAMGDLHTMIDNLSARINSSNRYKRKLGAARVVFQKGNMEAMDRKLDRALGLFNLAQQLYCAKVATLCASASLRFLRDKALTPFVRDEDDWSLLQLSVEIGAANITRWLLDFGLYAGSFAECQIVLNSDKPLSPLFYIIFNHYWSRPPA</sequence>
<comment type="caution">
    <text evidence="2">The sequence shown here is derived from an EMBL/GenBank/DDBJ whole genome shotgun (WGS) entry which is preliminary data.</text>
</comment>
<keyword evidence="3" id="KW-1185">Reference proteome</keyword>
<feature type="region of interest" description="Disordered" evidence="1">
    <location>
        <begin position="1"/>
        <end position="29"/>
    </location>
</feature>
<protein>
    <submittedName>
        <fullName evidence="2">Uncharacterized protein</fullName>
    </submittedName>
</protein>